<dbReference type="SUPFAM" id="SSF52540">
    <property type="entry name" value="P-loop containing nucleoside triphosphate hydrolases"/>
    <property type="match status" value="1"/>
</dbReference>
<dbReference type="PANTHER" id="PTHR42794:SF1">
    <property type="entry name" value="HEMIN IMPORT ATP-BINDING PROTEIN HMUV"/>
    <property type="match status" value="1"/>
</dbReference>
<keyword evidence="2" id="KW-0547">Nucleotide-binding</keyword>
<dbReference type="FunFam" id="3.40.50.300:FF:000134">
    <property type="entry name" value="Iron-enterobactin ABC transporter ATP-binding protein"/>
    <property type="match status" value="1"/>
</dbReference>
<dbReference type="PROSITE" id="PS50893">
    <property type="entry name" value="ABC_TRANSPORTER_2"/>
    <property type="match status" value="1"/>
</dbReference>
<feature type="domain" description="ABC transporter" evidence="5">
    <location>
        <begin position="3"/>
        <end position="240"/>
    </location>
</feature>
<keyword evidence="1" id="KW-0813">Transport</keyword>
<dbReference type="GO" id="GO:0016887">
    <property type="term" value="F:ATP hydrolysis activity"/>
    <property type="evidence" value="ECO:0007669"/>
    <property type="project" value="InterPro"/>
</dbReference>
<dbReference type="AlphaFoldDB" id="A0A931ANR5"/>
<sequence>MIIKAEKLSYNYGQLQALKDIDFQVKSGELLGVIGPNGSGKTTLVKNITGVLKSDGQVYFNNKEISLSSLDRKSIARKIGVVPQKSQLKGDFTVREVIEMGRYPHQSKFKKDDKSGRKVVDKIIDKLNLNKFTERFTGELSGGEFQKVLVARALAQEPEILIFDEATSHLDINHSIDIFKFARELIKQNQLTVIAIIHDLNLAAQFCDRLMVLKKGEKVSIGNPEEIITEEMLSSIFDLEALIKTNPANKRPFIIPVI</sequence>
<dbReference type="EMBL" id="JADPIE010000002">
    <property type="protein sequence ID" value="MBF8436173.1"/>
    <property type="molecule type" value="Genomic_DNA"/>
</dbReference>
<dbReference type="InterPro" id="IPR003593">
    <property type="entry name" value="AAA+_ATPase"/>
</dbReference>
<dbReference type="RefSeq" id="WP_270452955.1">
    <property type="nucleotide sequence ID" value="NZ_JADPIE010000002.1"/>
</dbReference>
<dbReference type="InterPro" id="IPR003439">
    <property type="entry name" value="ABC_transporter-like_ATP-bd"/>
</dbReference>
<dbReference type="InterPro" id="IPR017871">
    <property type="entry name" value="ABC_transporter-like_CS"/>
</dbReference>
<dbReference type="InterPro" id="IPR027417">
    <property type="entry name" value="P-loop_NTPase"/>
</dbReference>
<evidence type="ECO:0000313" key="6">
    <source>
        <dbReference type="EMBL" id="MBF8436173.1"/>
    </source>
</evidence>
<evidence type="ECO:0000256" key="3">
    <source>
        <dbReference type="ARBA" id="ARBA00022840"/>
    </source>
</evidence>
<name>A0A931ANR5_9FIRM</name>
<dbReference type="CDD" id="cd03214">
    <property type="entry name" value="ABC_Iron-Siderophores_B12_Hemin"/>
    <property type="match status" value="1"/>
</dbReference>
<evidence type="ECO:0000256" key="1">
    <source>
        <dbReference type="ARBA" id="ARBA00022448"/>
    </source>
</evidence>
<keyword evidence="7" id="KW-1185">Reference proteome</keyword>
<organism evidence="6 7">
    <name type="scientific">Halonatronomonas betaini</name>
    <dbReference type="NCBI Taxonomy" id="2778430"/>
    <lineage>
        <taxon>Bacteria</taxon>
        <taxon>Bacillati</taxon>
        <taxon>Bacillota</taxon>
        <taxon>Clostridia</taxon>
        <taxon>Halanaerobiales</taxon>
        <taxon>Halarsenatibacteraceae</taxon>
        <taxon>Halonatronomonas</taxon>
    </lineage>
</organism>
<dbReference type="Proteomes" id="UP000621436">
    <property type="component" value="Unassembled WGS sequence"/>
</dbReference>
<evidence type="ECO:0000256" key="4">
    <source>
        <dbReference type="ARBA" id="ARBA00022967"/>
    </source>
</evidence>
<reference evidence="6" key="1">
    <citation type="submission" date="2020-11" db="EMBL/GenBank/DDBJ databases">
        <title>Halonatronomonas betainensis gen. nov., sp. nov. a novel haloalkaliphilic representative of the family Halanaerobiacae capable of betaine degradation.</title>
        <authorList>
            <person name="Boltyanskaya Y."/>
            <person name="Kevbrin V."/>
            <person name="Detkova E."/>
            <person name="Grouzdev D.S."/>
            <person name="Koziaeva V."/>
            <person name="Zhilina T."/>
        </authorList>
    </citation>
    <scope>NUCLEOTIDE SEQUENCE</scope>
    <source>
        <strain evidence="6">Z-7014</strain>
    </source>
</reference>
<proteinExistence type="predicted"/>
<evidence type="ECO:0000259" key="5">
    <source>
        <dbReference type="PROSITE" id="PS50893"/>
    </source>
</evidence>
<gene>
    <name evidence="6" type="ORF">I0Q91_03700</name>
</gene>
<dbReference type="GO" id="GO:0005524">
    <property type="term" value="F:ATP binding"/>
    <property type="evidence" value="ECO:0007669"/>
    <property type="project" value="UniProtKB-KW"/>
</dbReference>
<evidence type="ECO:0000313" key="7">
    <source>
        <dbReference type="Proteomes" id="UP000621436"/>
    </source>
</evidence>
<protein>
    <submittedName>
        <fullName evidence="6">ABC transporter ATP-binding protein</fullName>
    </submittedName>
</protein>
<comment type="caution">
    <text evidence="6">The sequence shown here is derived from an EMBL/GenBank/DDBJ whole genome shotgun (WGS) entry which is preliminary data.</text>
</comment>
<dbReference type="SMART" id="SM00382">
    <property type="entry name" value="AAA"/>
    <property type="match status" value="1"/>
</dbReference>
<dbReference type="Pfam" id="PF00005">
    <property type="entry name" value="ABC_tran"/>
    <property type="match status" value="1"/>
</dbReference>
<keyword evidence="3 6" id="KW-0067">ATP-binding</keyword>
<keyword evidence="4" id="KW-1278">Translocase</keyword>
<evidence type="ECO:0000256" key="2">
    <source>
        <dbReference type="ARBA" id="ARBA00022741"/>
    </source>
</evidence>
<dbReference type="PANTHER" id="PTHR42794">
    <property type="entry name" value="HEMIN IMPORT ATP-BINDING PROTEIN HMUV"/>
    <property type="match status" value="1"/>
</dbReference>
<accession>A0A931ANR5</accession>
<dbReference type="Gene3D" id="3.40.50.300">
    <property type="entry name" value="P-loop containing nucleotide triphosphate hydrolases"/>
    <property type="match status" value="1"/>
</dbReference>
<dbReference type="PROSITE" id="PS00211">
    <property type="entry name" value="ABC_TRANSPORTER_1"/>
    <property type="match status" value="1"/>
</dbReference>